<reference evidence="3" key="1">
    <citation type="submission" date="2021-01" db="EMBL/GenBank/DDBJ databases">
        <title>Modified the classification status of verrucomicrobia.</title>
        <authorList>
            <person name="Feng X."/>
        </authorList>
    </citation>
    <scope>NUCLEOTIDE SEQUENCE</scope>
    <source>
        <strain evidence="3">KCTC 22041</strain>
    </source>
</reference>
<sequence length="230" mass="23813">MKLAPITKALLTPVVISFLSVSQSDATLVSIDNYSFEQPDLGAGGATLAVPTGWNSTGVAEVGGVGNGWNGGAVNISNLDGVQAGWFNVTVGNGLYQVLPDTYTTGQSYELTVGIVKASSAWTNWTSGNEVTIELYYGDFNVIASASVLSDSLNDSQGALTYFTASLSTVEAGDAWANQSIGIRLVSTVDNSGGANDWAVDNVTLNAVPEPGSMALAGLSALLLIRRRRA</sequence>
<feature type="chain" id="PRO_5037115590" evidence="1">
    <location>
        <begin position="27"/>
        <end position="230"/>
    </location>
</feature>
<evidence type="ECO:0000259" key="2">
    <source>
        <dbReference type="Pfam" id="PF07589"/>
    </source>
</evidence>
<dbReference type="InterPro" id="IPR054720">
    <property type="entry name" value="HpiC1"/>
</dbReference>
<dbReference type="RefSeq" id="WP_200266858.1">
    <property type="nucleotide sequence ID" value="NZ_JAENIJ010000002.1"/>
</dbReference>
<gene>
    <name evidence="3" type="ORF">JIN85_01390</name>
</gene>
<accession>A0A934VPI7</accession>
<dbReference type="AlphaFoldDB" id="A0A934VPI7"/>
<dbReference type="Pfam" id="PF07589">
    <property type="entry name" value="PEP-CTERM"/>
    <property type="match status" value="1"/>
</dbReference>
<organism evidence="3 4">
    <name type="scientific">Luteolibacter pohnpeiensis</name>
    <dbReference type="NCBI Taxonomy" id="454153"/>
    <lineage>
        <taxon>Bacteria</taxon>
        <taxon>Pseudomonadati</taxon>
        <taxon>Verrucomicrobiota</taxon>
        <taxon>Verrucomicrobiia</taxon>
        <taxon>Verrucomicrobiales</taxon>
        <taxon>Verrucomicrobiaceae</taxon>
        <taxon>Luteolibacter</taxon>
    </lineage>
</organism>
<protein>
    <submittedName>
        <fullName evidence="3">PEP-CTERM sorting domain-containing protein</fullName>
    </submittedName>
</protein>
<evidence type="ECO:0000256" key="1">
    <source>
        <dbReference type="SAM" id="SignalP"/>
    </source>
</evidence>
<evidence type="ECO:0000313" key="4">
    <source>
        <dbReference type="Proteomes" id="UP000603141"/>
    </source>
</evidence>
<dbReference type="Proteomes" id="UP000603141">
    <property type="component" value="Unassembled WGS sequence"/>
</dbReference>
<name>A0A934VPI7_9BACT</name>
<proteinExistence type="predicted"/>
<feature type="domain" description="Ice-binding protein C-terminal" evidence="2">
    <location>
        <begin position="207"/>
        <end position="229"/>
    </location>
</feature>
<comment type="caution">
    <text evidence="3">The sequence shown here is derived from an EMBL/GenBank/DDBJ whole genome shotgun (WGS) entry which is preliminary data.</text>
</comment>
<keyword evidence="4" id="KW-1185">Reference proteome</keyword>
<evidence type="ECO:0000313" key="3">
    <source>
        <dbReference type="EMBL" id="MBK1881046.1"/>
    </source>
</evidence>
<keyword evidence="1" id="KW-0732">Signal</keyword>
<dbReference type="InterPro" id="IPR013424">
    <property type="entry name" value="Ice-binding_C"/>
</dbReference>
<dbReference type="EMBL" id="JAENIJ010000002">
    <property type="protein sequence ID" value="MBK1881046.1"/>
    <property type="molecule type" value="Genomic_DNA"/>
</dbReference>
<dbReference type="Pfam" id="PF22825">
    <property type="entry name" value="HpiC1-like"/>
    <property type="match status" value="1"/>
</dbReference>
<feature type="signal peptide" evidence="1">
    <location>
        <begin position="1"/>
        <end position="26"/>
    </location>
</feature>